<reference evidence="2" key="1">
    <citation type="submission" date="2023-07" db="EMBL/GenBank/DDBJ databases">
        <title>Black Yeasts Isolated from many extreme environments.</title>
        <authorList>
            <person name="Coleine C."/>
            <person name="Stajich J.E."/>
            <person name="Selbmann L."/>
        </authorList>
    </citation>
    <scope>NUCLEOTIDE SEQUENCE</scope>
    <source>
        <strain evidence="2">CCFEE 5485</strain>
    </source>
</reference>
<evidence type="ECO:0000313" key="2">
    <source>
        <dbReference type="EMBL" id="KAK3671478.1"/>
    </source>
</evidence>
<feature type="region of interest" description="Disordered" evidence="1">
    <location>
        <begin position="170"/>
        <end position="195"/>
    </location>
</feature>
<sequence length="301" mass="33506">MAGIFATPESGIPTPTPEDDMDDQEPQQYRRPKRRLPSKDYSTIRQNERCAIRAHLDKCLANPKTHMMASNDLETYLMLEFEKKLTERERKGLGTTRSEYPNRSDPADDKRWIRKVFALRLELNGYAPGQDERRAGGSTAGGYGGYGYGEGVDDDEPGITTGTRKRALPAGFYDEDQDSEEESQHSGPAKKRMPSKLMSDILQDTPLDGASRVRMASAGEMKGRTAGEVKPTLGVACSRSVALLSGRNRSLAHVKPAGCKLTAATRGCVANAIVENEIRSERRHWRWVNGMMVVWPAFERI</sequence>
<proteinExistence type="predicted"/>
<comment type="caution">
    <text evidence="2">The sequence shown here is derived from an EMBL/GenBank/DDBJ whole genome shotgun (WGS) entry which is preliminary data.</text>
</comment>
<dbReference type="Proteomes" id="UP001274830">
    <property type="component" value="Unassembled WGS sequence"/>
</dbReference>
<feature type="region of interest" description="Disordered" evidence="1">
    <location>
        <begin position="1"/>
        <end position="42"/>
    </location>
</feature>
<evidence type="ECO:0000256" key="1">
    <source>
        <dbReference type="SAM" id="MobiDB-lite"/>
    </source>
</evidence>
<evidence type="ECO:0000313" key="3">
    <source>
        <dbReference type="Proteomes" id="UP001274830"/>
    </source>
</evidence>
<protein>
    <submittedName>
        <fullName evidence="2">Uncharacterized protein</fullName>
    </submittedName>
</protein>
<organism evidence="2 3">
    <name type="scientific">Recurvomyces mirabilis</name>
    <dbReference type="NCBI Taxonomy" id="574656"/>
    <lineage>
        <taxon>Eukaryota</taxon>
        <taxon>Fungi</taxon>
        <taxon>Dikarya</taxon>
        <taxon>Ascomycota</taxon>
        <taxon>Pezizomycotina</taxon>
        <taxon>Dothideomycetes</taxon>
        <taxon>Dothideomycetidae</taxon>
        <taxon>Mycosphaerellales</taxon>
        <taxon>Teratosphaeriaceae</taxon>
        <taxon>Recurvomyces</taxon>
    </lineage>
</organism>
<keyword evidence="3" id="KW-1185">Reference proteome</keyword>
<name>A0AAE0TSX9_9PEZI</name>
<accession>A0AAE0TSX9</accession>
<gene>
    <name evidence="2" type="ORF">LTR78_008577</name>
</gene>
<dbReference type="AlphaFoldDB" id="A0AAE0TSX9"/>
<dbReference type="EMBL" id="JAUTXT010000042">
    <property type="protein sequence ID" value="KAK3671478.1"/>
    <property type="molecule type" value="Genomic_DNA"/>
</dbReference>